<keyword evidence="1" id="KW-0472">Membrane</keyword>
<dbReference type="EMBL" id="CP104143">
    <property type="protein sequence ID" value="UWU14181.1"/>
    <property type="molecule type" value="Genomic_DNA"/>
</dbReference>
<reference evidence="2" key="1">
    <citation type="submission" date="2022-09" db="EMBL/GenBank/DDBJ databases">
        <title>Australian commercial rhizobial inoculants.</title>
        <authorList>
            <person name="Kohlmeier M.G."/>
            <person name="O'Hara G.W."/>
            <person name="Colombi E."/>
            <person name="Ramsay J.P."/>
            <person name="Terpolilli J."/>
        </authorList>
    </citation>
    <scope>NUCLEOTIDE SEQUENCE</scope>
    <source>
        <strain evidence="2">WSM1592</strain>
    </source>
</reference>
<dbReference type="InterPro" id="IPR021529">
    <property type="entry name" value="DUF2798"/>
</dbReference>
<name>A0ABY5XJ97_RHISU</name>
<dbReference type="Proteomes" id="UP001060123">
    <property type="component" value="Chromosome"/>
</dbReference>
<evidence type="ECO:0000313" key="3">
    <source>
        <dbReference type="Proteomes" id="UP001060123"/>
    </source>
</evidence>
<evidence type="ECO:0000313" key="2">
    <source>
        <dbReference type="EMBL" id="UWU14181.1"/>
    </source>
</evidence>
<gene>
    <name evidence="2" type="ORF">N2599_19030</name>
</gene>
<protein>
    <submittedName>
        <fullName evidence="2">DUF2798 domain-containing protein</fullName>
    </submittedName>
</protein>
<evidence type="ECO:0000256" key="1">
    <source>
        <dbReference type="SAM" id="Phobius"/>
    </source>
</evidence>
<dbReference type="Pfam" id="PF11391">
    <property type="entry name" value="DUF2798"/>
    <property type="match status" value="1"/>
</dbReference>
<feature type="transmembrane region" description="Helical" evidence="1">
    <location>
        <begin position="72"/>
        <end position="94"/>
    </location>
</feature>
<sequence length="100" mass="10919">MFQAKLRKRLGQSTRNPPPGHCAIGSAASFGEIQCPIAKLPKRYNAIVVPFILSMLMRGVASAISIVRTQGIGPLTLAMSPSTWALSWIIAFPVHRIIHR</sequence>
<keyword evidence="1" id="KW-0812">Transmembrane</keyword>
<keyword evidence="1" id="KW-1133">Transmembrane helix</keyword>
<dbReference type="RefSeq" id="WP_244914774.1">
    <property type="nucleotide sequence ID" value="NZ_CP104143.1"/>
</dbReference>
<feature type="transmembrane region" description="Helical" evidence="1">
    <location>
        <begin position="46"/>
        <end position="66"/>
    </location>
</feature>
<keyword evidence="3" id="KW-1185">Reference proteome</keyword>
<organism evidence="2 3">
    <name type="scientific">Rhizobium sullae</name>
    <name type="common">Rhizobium hedysari</name>
    <dbReference type="NCBI Taxonomy" id="50338"/>
    <lineage>
        <taxon>Bacteria</taxon>
        <taxon>Pseudomonadati</taxon>
        <taxon>Pseudomonadota</taxon>
        <taxon>Alphaproteobacteria</taxon>
        <taxon>Hyphomicrobiales</taxon>
        <taxon>Rhizobiaceae</taxon>
        <taxon>Rhizobium/Agrobacterium group</taxon>
        <taxon>Rhizobium</taxon>
    </lineage>
</organism>
<proteinExistence type="predicted"/>
<accession>A0ABY5XJ97</accession>